<comment type="caution">
    <text evidence="2">The sequence shown here is derived from an EMBL/GenBank/DDBJ whole genome shotgun (WGS) entry which is preliminary data.</text>
</comment>
<proteinExistence type="predicted"/>
<sequence>MGCSVGVQGDRPRASDPATASAASTAAPIDRGRSERTQRLLDDFVATARRGGSTAALVSARDPVFAARAAVWAANLGRVDWSQMSWTAGTRSTDLAPSSRTAPGAWVQSVVVRWALPGQARVAQEELWLTFADEAGADGGPATIVIAGDGAGPRGDAPAPIWWQQAVTLQRAGSTLLLTARPAGTWLEEAAAARDAVRKRIGTADRDPDGPLVVELPQSRAVFEQTLGVTSTSYAGVAAAAWPMGPETSSAPIHVVVNPELTAQLSDLGREVLLTHEAVHVATRSPGSPAPTWLVEGYADQIAYRAHPAGRAPAEKAVRELVREKGAPSTWPTEADFAPDAADLDLAYDLAWTAARSIASAYGDDALNRFYAALDRGESMEEAAERIGTTPKQLRQRWRADLADLAGR</sequence>
<name>A0ABP7DX62_9ACTN</name>
<dbReference type="EMBL" id="BAAAYX010000013">
    <property type="protein sequence ID" value="GAA3709252.1"/>
    <property type="molecule type" value="Genomic_DNA"/>
</dbReference>
<feature type="compositionally biased region" description="Low complexity" evidence="1">
    <location>
        <begin position="15"/>
        <end position="29"/>
    </location>
</feature>
<protein>
    <recommendedName>
        <fullName evidence="4">Peptidase MA superfamily protein</fullName>
    </recommendedName>
</protein>
<dbReference type="Proteomes" id="UP001500051">
    <property type="component" value="Unassembled WGS sequence"/>
</dbReference>
<evidence type="ECO:0000256" key="1">
    <source>
        <dbReference type="SAM" id="MobiDB-lite"/>
    </source>
</evidence>
<gene>
    <name evidence="2" type="ORF">GCM10022204_29370</name>
</gene>
<reference evidence="3" key="1">
    <citation type="journal article" date="2019" name="Int. J. Syst. Evol. Microbiol.">
        <title>The Global Catalogue of Microorganisms (GCM) 10K type strain sequencing project: providing services to taxonomists for standard genome sequencing and annotation.</title>
        <authorList>
            <consortium name="The Broad Institute Genomics Platform"/>
            <consortium name="The Broad Institute Genome Sequencing Center for Infectious Disease"/>
            <person name="Wu L."/>
            <person name="Ma J."/>
        </authorList>
    </citation>
    <scope>NUCLEOTIDE SEQUENCE [LARGE SCALE GENOMIC DNA]</scope>
    <source>
        <strain evidence="3">JCM 16548</strain>
    </source>
</reference>
<evidence type="ECO:0000313" key="2">
    <source>
        <dbReference type="EMBL" id="GAA3709252.1"/>
    </source>
</evidence>
<evidence type="ECO:0008006" key="4">
    <source>
        <dbReference type="Google" id="ProtNLM"/>
    </source>
</evidence>
<feature type="region of interest" description="Disordered" evidence="1">
    <location>
        <begin position="1"/>
        <end position="33"/>
    </location>
</feature>
<keyword evidence="3" id="KW-1185">Reference proteome</keyword>
<accession>A0ABP7DX62</accession>
<organism evidence="2 3">
    <name type="scientific">Microlunatus aurantiacus</name>
    <dbReference type="NCBI Taxonomy" id="446786"/>
    <lineage>
        <taxon>Bacteria</taxon>
        <taxon>Bacillati</taxon>
        <taxon>Actinomycetota</taxon>
        <taxon>Actinomycetes</taxon>
        <taxon>Propionibacteriales</taxon>
        <taxon>Propionibacteriaceae</taxon>
        <taxon>Microlunatus</taxon>
    </lineage>
</organism>
<evidence type="ECO:0000313" key="3">
    <source>
        <dbReference type="Proteomes" id="UP001500051"/>
    </source>
</evidence>